<evidence type="ECO:0000256" key="3">
    <source>
        <dbReference type="ARBA" id="ARBA00006483"/>
    </source>
</evidence>
<comment type="similarity">
    <text evidence="3 7">Belongs to the PRA1 family.</text>
</comment>
<keyword evidence="4 7" id="KW-0812">Transmembrane</keyword>
<dbReference type="KEGG" id="sind:105163380"/>
<dbReference type="RefSeq" id="XP_011079997.1">
    <property type="nucleotide sequence ID" value="XM_011081695.2"/>
</dbReference>
<dbReference type="GO" id="GO:0016020">
    <property type="term" value="C:membrane"/>
    <property type="evidence" value="ECO:0007669"/>
    <property type="project" value="UniProtKB-SubCell"/>
</dbReference>
<dbReference type="PANTHER" id="PTHR19317">
    <property type="entry name" value="PRENYLATED RAB ACCEPTOR 1-RELATED"/>
    <property type="match status" value="1"/>
</dbReference>
<comment type="function">
    <text evidence="1 7">May be involved in both secretory and endocytic intracellular trafficking in the endosomal/prevacuolar compartments.</text>
</comment>
<organism evidence="8 9">
    <name type="scientific">Sesamum indicum</name>
    <name type="common">Oriental sesame</name>
    <name type="synonym">Sesamum orientale</name>
    <dbReference type="NCBI Taxonomy" id="4182"/>
    <lineage>
        <taxon>Eukaryota</taxon>
        <taxon>Viridiplantae</taxon>
        <taxon>Streptophyta</taxon>
        <taxon>Embryophyta</taxon>
        <taxon>Tracheophyta</taxon>
        <taxon>Spermatophyta</taxon>
        <taxon>Magnoliopsida</taxon>
        <taxon>eudicotyledons</taxon>
        <taxon>Gunneridae</taxon>
        <taxon>Pentapetalae</taxon>
        <taxon>asterids</taxon>
        <taxon>lamiids</taxon>
        <taxon>Lamiales</taxon>
        <taxon>Pedaliaceae</taxon>
        <taxon>Sesamum</taxon>
    </lineage>
</organism>
<feature type="transmembrane region" description="Helical" evidence="7">
    <location>
        <begin position="148"/>
        <end position="167"/>
    </location>
</feature>
<sequence length="193" mass="21502">MSSTGYSSLPPYNGAGGSGGGGAGVFFRAKSRTQSLFAMRRPWRELLAHPASYSIPYSFSDFASRLKRNLGYFRVNYAMIVLFILFLSLVYHPISMIVFLIVFLFWFLLYFFRDEPIVVFHRTVDDRVVLIALGVVTIASLVSTRVWLNVLVSVLIGAAVVVLHATFRVTEDLFLNEDEVAEGGLLSVVGTTF</sequence>
<dbReference type="GO" id="GO:0005783">
    <property type="term" value="C:endoplasmic reticulum"/>
    <property type="evidence" value="ECO:0007669"/>
    <property type="project" value="TreeGrafter"/>
</dbReference>
<evidence type="ECO:0000256" key="4">
    <source>
        <dbReference type="ARBA" id="ARBA00022692"/>
    </source>
</evidence>
<dbReference type="GO" id="GO:0005794">
    <property type="term" value="C:Golgi apparatus"/>
    <property type="evidence" value="ECO:0007669"/>
    <property type="project" value="TreeGrafter"/>
</dbReference>
<protein>
    <recommendedName>
        <fullName evidence="7">PRA1 family protein</fullName>
    </recommendedName>
</protein>
<comment type="subcellular location">
    <subcellularLocation>
        <location evidence="2 7">Membrane</location>
        <topology evidence="2 7">Multi-pass membrane protein</topology>
    </subcellularLocation>
</comment>
<dbReference type="InParanoid" id="A0A6I9T7B5"/>
<dbReference type="Proteomes" id="UP000504604">
    <property type="component" value="Linkage group LG6"/>
</dbReference>
<name>A0A6I9T7B5_SESIN</name>
<reference evidence="9" key="1">
    <citation type="submission" date="2025-08" db="UniProtKB">
        <authorList>
            <consortium name="RefSeq"/>
        </authorList>
    </citation>
    <scope>IDENTIFICATION</scope>
</reference>
<keyword evidence="5 7" id="KW-1133">Transmembrane helix</keyword>
<evidence type="ECO:0000256" key="2">
    <source>
        <dbReference type="ARBA" id="ARBA00004141"/>
    </source>
</evidence>
<keyword evidence="8" id="KW-1185">Reference proteome</keyword>
<keyword evidence="6 7" id="KW-0472">Membrane</keyword>
<keyword evidence="7" id="KW-0813">Transport</keyword>
<proteinExistence type="inferred from homology"/>
<dbReference type="PANTHER" id="PTHR19317:SF84">
    <property type="entry name" value="PRA1 FAMILY PROTEIN"/>
    <property type="match status" value="1"/>
</dbReference>
<dbReference type="OrthoDB" id="63113at2759"/>
<dbReference type="Pfam" id="PF03208">
    <property type="entry name" value="PRA1"/>
    <property type="match status" value="1"/>
</dbReference>
<evidence type="ECO:0000313" key="8">
    <source>
        <dbReference type="Proteomes" id="UP000504604"/>
    </source>
</evidence>
<dbReference type="GeneID" id="105163380"/>
<feature type="transmembrane region" description="Helical" evidence="7">
    <location>
        <begin position="94"/>
        <end position="112"/>
    </location>
</feature>
<feature type="transmembrane region" description="Helical" evidence="7">
    <location>
        <begin position="71"/>
        <end position="88"/>
    </location>
</feature>
<dbReference type="GO" id="GO:0016192">
    <property type="term" value="P:vesicle-mediated transport"/>
    <property type="evidence" value="ECO:0007669"/>
    <property type="project" value="TreeGrafter"/>
</dbReference>
<evidence type="ECO:0000256" key="6">
    <source>
        <dbReference type="ARBA" id="ARBA00023136"/>
    </source>
</evidence>
<gene>
    <name evidence="9" type="primary">LOC105163380</name>
</gene>
<dbReference type="InterPro" id="IPR004895">
    <property type="entry name" value="Prenylated_rab_accept_PRA1"/>
</dbReference>
<dbReference type="AlphaFoldDB" id="A0A6I9T7B5"/>
<evidence type="ECO:0000313" key="9">
    <source>
        <dbReference type="RefSeq" id="XP_011079997.1"/>
    </source>
</evidence>
<accession>A0A6I9T7B5</accession>
<evidence type="ECO:0000256" key="1">
    <source>
        <dbReference type="ARBA" id="ARBA00002501"/>
    </source>
</evidence>
<evidence type="ECO:0000256" key="7">
    <source>
        <dbReference type="RuleBase" id="RU363107"/>
    </source>
</evidence>
<evidence type="ECO:0000256" key="5">
    <source>
        <dbReference type="ARBA" id="ARBA00022989"/>
    </source>
</evidence>